<accession>A0ABV7L6F1</accession>
<dbReference type="SMART" id="SM00028">
    <property type="entry name" value="TPR"/>
    <property type="match status" value="5"/>
</dbReference>
<dbReference type="InterPro" id="IPR019734">
    <property type="entry name" value="TPR_rpt"/>
</dbReference>
<feature type="repeat" description="TPR" evidence="3">
    <location>
        <begin position="116"/>
        <end position="149"/>
    </location>
</feature>
<dbReference type="Pfam" id="PF13432">
    <property type="entry name" value="TPR_16"/>
    <property type="match status" value="2"/>
</dbReference>
<comment type="caution">
    <text evidence="4">The sequence shown here is derived from an EMBL/GenBank/DDBJ whole genome shotgun (WGS) entry which is preliminary data.</text>
</comment>
<dbReference type="InterPro" id="IPR012668">
    <property type="entry name" value="CHP02466"/>
</dbReference>
<dbReference type="Gene3D" id="1.25.40.10">
    <property type="entry name" value="Tetratricopeptide repeat domain"/>
    <property type="match status" value="3"/>
</dbReference>
<proteinExistence type="predicted"/>
<keyword evidence="2 3" id="KW-0802">TPR repeat</keyword>
<dbReference type="PANTHER" id="PTHR45586:SF1">
    <property type="entry name" value="LIPOPOLYSACCHARIDE ASSEMBLY PROTEIN B"/>
    <property type="match status" value="1"/>
</dbReference>
<gene>
    <name evidence="4" type="ORF">ACFOGJ_22990</name>
</gene>
<dbReference type="RefSeq" id="WP_379905009.1">
    <property type="nucleotide sequence ID" value="NZ_JBHRTR010000036.1"/>
</dbReference>
<keyword evidence="5" id="KW-1185">Reference proteome</keyword>
<dbReference type="InterPro" id="IPR011990">
    <property type="entry name" value="TPR-like_helical_dom_sf"/>
</dbReference>
<evidence type="ECO:0000313" key="4">
    <source>
        <dbReference type="EMBL" id="MFC3230134.1"/>
    </source>
</evidence>
<name>A0ABV7L6F1_9PROT</name>
<protein>
    <submittedName>
        <fullName evidence="4">Tetratricopeptide repeat protein</fullName>
    </submittedName>
</protein>
<dbReference type="InterPro" id="IPR051012">
    <property type="entry name" value="CellSynth/LPSAsmb/PSIAsmb"/>
</dbReference>
<organism evidence="4 5">
    <name type="scientific">Marinibaculum pumilum</name>
    <dbReference type="NCBI Taxonomy" id="1766165"/>
    <lineage>
        <taxon>Bacteria</taxon>
        <taxon>Pseudomonadati</taxon>
        <taxon>Pseudomonadota</taxon>
        <taxon>Alphaproteobacteria</taxon>
        <taxon>Rhodospirillales</taxon>
        <taxon>Rhodospirillaceae</taxon>
        <taxon>Marinibaculum</taxon>
    </lineage>
</organism>
<dbReference type="SUPFAM" id="SSF48452">
    <property type="entry name" value="TPR-like"/>
    <property type="match status" value="2"/>
</dbReference>
<evidence type="ECO:0000256" key="3">
    <source>
        <dbReference type="PROSITE-ProRule" id="PRU00339"/>
    </source>
</evidence>
<dbReference type="EMBL" id="JBHRTR010000036">
    <property type="protein sequence ID" value="MFC3230134.1"/>
    <property type="molecule type" value="Genomic_DNA"/>
</dbReference>
<dbReference type="Gene3D" id="2.60.120.620">
    <property type="entry name" value="q2cbj1_9rhob like domain"/>
    <property type="match status" value="1"/>
</dbReference>
<dbReference type="Proteomes" id="UP001595528">
    <property type="component" value="Unassembled WGS sequence"/>
</dbReference>
<evidence type="ECO:0000256" key="2">
    <source>
        <dbReference type="ARBA" id="ARBA00022803"/>
    </source>
</evidence>
<reference evidence="5" key="1">
    <citation type="journal article" date="2019" name="Int. J. Syst. Evol. Microbiol.">
        <title>The Global Catalogue of Microorganisms (GCM) 10K type strain sequencing project: providing services to taxonomists for standard genome sequencing and annotation.</title>
        <authorList>
            <consortium name="The Broad Institute Genomics Platform"/>
            <consortium name="The Broad Institute Genome Sequencing Center for Infectious Disease"/>
            <person name="Wu L."/>
            <person name="Ma J."/>
        </authorList>
    </citation>
    <scope>NUCLEOTIDE SEQUENCE [LARGE SCALE GENOMIC DNA]</scope>
    <source>
        <strain evidence="5">KCTC 42964</strain>
    </source>
</reference>
<dbReference type="PANTHER" id="PTHR45586">
    <property type="entry name" value="TPR REPEAT-CONTAINING PROTEIN PA4667"/>
    <property type="match status" value="1"/>
</dbReference>
<dbReference type="PROSITE" id="PS50005">
    <property type="entry name" value="TPR"/>
    <property type="match status" value="2"/>
</dbReference>
<feature type="repeat" description="TPR" evidence="3">
    <location>
        <begin position="48"/>
        <end position="81"/>
    </location>
</feature>
<dbReference type="Pfam" id="PF14559">
    <property type="entry name" value="TPR_19"/>
    <property type="match status" value="1"/>
</dbReference>
<evidence type="ECO:0000256" key="1">
    <source>
        <dbReference type="ARBA" id="ARBA00022737"/>
    </source>
</evidence>
<keyword evidence="1" id="KW-0677">Repeat</keyword>
<dbReference type="Pfam" id="PF13759">
    <property type="entry name" value="2OG-FeII_Oxy_5"/>
    <property type="match status" value="1"/>
</dbReference>
<sequence length="502" mass="53141">MSRPDTGGRMAAAPDEGFAQAMALLNGGQVAEAERRLRQLQVVAPADARLMHMLGLIALQTNRPAEAVQQFEKAVATYPDEPGFRGLLGNAYRAAGRLDAARDAYLAVLADDPASVPALINLGNLALEKGRLDEAQARYRRAAEIEPAHPEVQNGLGQLALGQVPADGTVPDDDPRRQAALAAAAGHFERALRAAPDHPAALAGRGKVAAARGDTATALAALDRALRVAPGQPDVAVSLGKTALRAGRLAPAKAALEHALQVLPPWPGGQAQRQYAHCYLSYVAAAAGDTAGYAALADPAEMVLVGALDGDSSGLNTALAEEILSQIPLTWEPADTTTSAGRQSGDLSRGGGPAIAAFRERLAAAVARRIDDLPFREGHPFLGHRPRRYRFNLWATVLHEGGHQRPHIHPRGWMSGVYYVQVPELAADAPAEAGRLELGRPEAQLDAAGILPPERLTLVTQVAAVPGRLVFFPSYLFHRTIPFRGADDRPRISLAFDVLPEA</sequence>
<evidence type="ECO:0000313" key="5">
    <source>
        <dbReference type="Proteomes" id="UP001595528"/>
    </source>
</evidence>